<dbReference type="Pfam" id="PF09547">
    <property type="entry name" value="SpoIVA_ATPase"/>
    <property type="match status" value="1"/>
</dbReference>
<evidence type="ECO:0000259" key="2">
    <source>
        <dbReference type="Pfam" id="PF20438"/>
    </source>
</evidence>
<dbReference type="InterPro" id="IPR014201">
    <property type="entry name" value="Spore_IV_A"/>
</dbReference>
<dbReference type="InterPro" id="IPR027417">
    <property type="entry name" value="P-loop_NTPase"/>
</dbReference>
<protein>
    <submittedName>
        <fullName evidence="4">Stage IV sporulation protein A</fullName>
    </submittedName>
</protein>
<organism evidence="4 5">
    <name type="scientific">Solibacillus isronensis B3W22</name>
    <dbReference type="NCBI Taxonomy" id="1224748"/>
    <lineage>
        <taxon>Bacteria</taxon>
        <taxon>Bacillati</taxon>
        <taxon>Bacillota</taxon>
        <taxon>Bacilli</taxon>
        <taxon>Bacillales</taxon>
        <taxon>Caryophanaceae</taxon>
        <taxon>Solibacillus</taxon>
    </lineage>
</organism>
<dbReference type="Proteomes" id="UP000004738">
    <property type="component" value="Unassembled WGS sequence"/>
</dbReference>
<gene>
    <name evidence="4" type="primary">spoIVA</name>
    <name evidence="4" type="ORF">B857_01262</name>
</gene>
<dbReference type="GO" id="GO:0005524">
    <property type="term" value="F:ATP binding"/>
    <property type="evidence" value="ECO:0007669"/>
    <property type="project" value="InterPro"/>
</dbReference>
<dbReference type="InterPro" id="IPR046840">
    <property type="entry name" value="SpoIVA_C"/>
</dbReference>
<name>K1KPC1_9BACL</name>
<dbReference type="Gene3D" id="3.40.50.300">
    <property type="entry name" value="P-loop containing nucleotide triphosphate hydrolases"/>
    <property type="match status" value="1"/>
</dbReference>
<feature type="domain" description="Stage IV sporulation protein A middle" evidence="2">
    <location>
        <begin position="250"/>
        <end position="428"/>
    </location>
</feature>
<feature type="domain" description="Sporulation stage IV protein A C-terminal" evidence="3">
    <location>
        <begin position="430"/>
        <end position="504"/>
    </location>
</feature>
<dbReference type="RefSeq" id="WP_008404922.1">
    <property type="nucleotide sequence ID" value="NZ_AMCK01000004.1"/>
</dbReference>
<dbReference type="GO" id="GO:0016887">
    <property type="term" value="F:ATP hydrolysis activity"/>
    <property type="evidence" value="ECO:0007669"/>
    <property type="project" value="InterPro"/>
</dbReference>
<dbReference type="NCBIfam" id="TIGR02836">
    <property type="entry name" value="spore_IV_A"/>
    <property type="match status" value="1"/>
</dbReference>
<evidence type="ECO:0000313" key="5">
    <source>
        <dbReference type="Proteomes" id="UP000004738"/>
    </source>
</evidence>
<comment type="caution">
    <text evidence="4">The sequence shown here is derived from an EMBL/GenBank/DDBJ whole genome shotgun (WGS) entry which is preliminary data.</text>
</comment>
<accession>K1KPC1</accession>
<reference evidence="4 5" key="1">
    <citation type="journal article" date="2012" name="J. Bacteriol.">
        <title>Draft Genome Sequence of Bacillus isronensis Strain B3W22, Isolated from the Upper Atmosphere.</title>
        <authorList>
            <person name="Shivaji S."/>
            <person name="Ara S."/>
            <person name="Singh S.K."/>
            <person name="Bandi S."/>
            <person name="Singh A."/>
            <person name="Pinnaka A.K."/>
        </authorList>
    </citation>
    <scope>NUCLEOTIDE SEQUENCE [LARGE SCALE GENOMIC DNA]</scope>
    <source>
        <strain evidence="4 5">B3W22</strain>
    </source>
</reference>
<keyword evidence="5" id="KW-1185">Reference proteome</keyword>
<dbReference type="AlphaFoldDB" id="K1KPC1"/>
<dbReference type="Pfam" id="PF20438">
    <property type="entry name" value="SpoIVA_middle"/>
    <property type="match status" value="1"/>
</dbReference>
<dbReference type="PATRIC" id="fig|1224748.3.peg.1258"/>
<dbReference type="SUPFAM" id="SSF52540">
    <property type="entry name" value="P-loop containing nucleoside triphosphate hydrolases"/>
    <property type="match status" value="1"/>
</dbReference>
<dbReference type="GO" id="GO:0043934">
    <property type="term" value="P:sporulation"/>
    <property type="evidence" value="ECO:0007669"/>
    <property type="project" value="InterPro"/>
</dbReference>
<feature type="domain" description="Stage IV sporulation protein A ATPase" evidence="1">
    <location>
        <begin position="16"/>
        <end position="248"/>
    </location>
</feature>
<dbReference type="InterPro" id="IPR046842">
    <property type="entry name" value="SpoIVA_ATPase"/>
</dbReference>
<dbReference type="Pfam" id="PF20439">
    <property type="entry name" value="SpoIVA_C"/>
    <property type="match status" value="1"/>
</dbReference>
<evidence type="ECO:0000259" key="1">
    <source>
        <dbReference type="Pfam" id="PF09547"/>
    </source>
</evidence>
<dbReference type="EMBL" id="AMCK01000004">
    <property type="protein sequence ID" value="EKB45990.1"/>
    <property type="molecule type" value="Genomic_DNA"/>
</dbReference>
<proteinExistence type="predicted"/>
<evidence type="ECO:0000313" key="4">
    <source>
        <dbReference type="EMBL" id="EKB45990.1"/>
    </source>
</evidence>
<sequence length="504" mass="56875">MEKITVYKGGNTISEHIFQQLAERTNGDLYIGVVGPVRVGKSTFVKKVMEGVILPNIENAEDRMRAMDELPQSSPGPTIMTAEPKFVPAQGTTVAFGESAIPFRVRMVDCVGYVIDGAKGYEDESGPKYVQTPWHNEAIAFQEAAKIGTDKVIRDHANIGIVVTTDGTVNGMSRAAVEKAEQQIIEQLTEIGKPFVIVLNSTTPHSTETLHLQNALAQKYDVPVIPTAIQHMQLNDVMLILQEALFEFNVNEIQVEKPDWLDVLDDTHHLNETLAFATAQLQDDAMKIRDVEAASQLLREIDFVESCTVENIDAGQGIATLRVNIHNDYYKEACTEWLEKPVDTKKEWLLFIKEASEAKAAQRRFRDAIEQAKEHGYGVTLPAMDEFDPSEPELIEQNNFYGVRMKAKAPSYHIIRIDMEAEFSPLIGSEFHSQHLLKDLQHAYEFDRQALWQTQLFGTPLHEVLTESIRFKMKSVPTHAKNRMRLMLERLINEGERGLITFII</sequence>
<evidence type="ECO:0000259" key="3">
    <source>
        <dbReference type="Pfam" id="PF20439"/>
    </source>
</evidence>
<dbReference type="InterPro" id="IPR046841">
    <property type="entry name" value="SpoIVA_middle"/>
</dbReference>